<feature type="transmembrane region" description="Helical" evidence="1">
    <location>
        <begin position="344"/>
        <end position="361"/>
    </location>
</feature>
<dbReference type="EMBL" id="BLAE01000016">
    <property type="protein sequence ID" value="GES09630.1"/>
    <property type="molecule type" value="Genomic_DNA"/>
</dbReference>
<accession>A0A5M3WM94</accession>
<keyword evidence="1" id="KW-1133">Transmembrane helix</keyword>
<feature type="transmembrane region" description="Helical" evidence="1">
    <location>
        <begin position="403"/>
        <end position="424"/>
    </location>
</feature>
<dbReference type="OrthoDB" id="3524974at2"/>
<evidence type="ECO:0000313" key="2">
    <source>
        <dbReference type="EMBL" id="GES09630.1"/>
    </source>
</evidence>
<keyword evidence="3" id="KW-1185">Reference proteome</keyword>
<feature type="transmembrane region" description="Helical" evidence="1">
    <location>
        <begin position="127"/>
        <end position="146"/>
    </location>
</feature>
<name>A0A5M3WM94_9ACTN</name>
<feature type="transmembrane region" description="Helical" evidence="1">
    <location>
        <begin position="436"/>
        <end position="456"/>
    </location>
</feature>
<proteinExistence type="predicted"/>
<reference evidence="2 3" key="1">
    <citation type="submission" date="2019-10" db="EMBL/GenBank/DDBJ databases">
        <title>Whole genome shotgun sequence of Acrocarpospora macrocephala NBRC 16266.</title>
        <authorList>
            <person name="Ichikawa N."/>
            <person name="Kimura A."/>
            <person name="Kitahashi Y."/>
            <person name="Komaki H."/>
            <person name="Oguchi A."/>
        </authorList>
    </citation>
    <scope>NUCLEOTIDE SEQUENCE [LARGE SCALE GENOMIC DNA]</scope>
    <source>
        <strain evidence="2 3">NBRC 16266</strain>
    </source>
</reference>
<protein>
    <submittedName>
        <fullName evidence="2">Uncharacterized protein</fullName>
    </submittedName>
</protein>
<keyword evidence="1" id="KW-0472">Membrane</keyword>
<dbReference type="Proteomes" id="UP000331127">
    <property type="component" value="Unassembled WGS sequence"/>
</dbReference>
<gene>
    <name evidence="2" type="ORF">Amac_032260</name>
</gene>
<dbReference type="RefSeq" id="WP_155355150.1">
    <property type="nucleotide sequence ID" value="NZ_BAAAHL010000040.1"/>
</dbReference>
<comment type="caution">
    <text evidence="2">The sequence shown here is derived from an EMBL/GenBank/DDBJ whole genome shotgun (WGS) entry which is preliminary data.</text>
</comment>
<feature type="transmembrane region" description="Helical" evidence="1">
    <location>
        <begin position="61"/>
        <end position="85"/>
    </location>
</feature>
<evidence type="ECO:0000313" key="3">
    <source>
        <dbReference type="Proteomes" id="UP000331127"/>
    </source>
</evidence>
<feature type="transmembrane region" description="Helical" evidence="1">
    <location>
        <begin position="320"/>
        <end position="337"/>
    </location>
</feature>
<evidence type="ECO:0000256" key="1">
    <source>
        <dbReference type="SAM" id="Phobius"/>
    </source>
</evidence>
<sequence>MKKSALAWIGHPLTVASVFGLLCNDHLFKALWPGVVTGKLSDLAGLVVAPPLLNLVIRVPYLSLLLTGVLFTLVKTTAVGAAAATQAWTLVWGPAEVLADPTDLLALPALGVAWWIWKHPASRADRLARAVAVVPITVLAVAATAAPEVFRPYSAYSVGVIGEWIVVATRGGLSYHNPVPGFASRDGGRSWYRREVVRPPATRTSACAVDRCYRIVPGRLKVEESANGQWMTSWEISPSDQDRLTRAYPPDRPEDAVAAESLAIAVQSRPGGHVVVVANGADGIALRDVSGAWRRLGRTDYGFDAEKAVSLSAPGRYDDSVPVAAMLAALAAGLLTLACGVRRLGFVAGAMMLWAGAWLLMRESDPYLLFDVYPLLGLALLPNGLALMIVSSVRSPPFGRGRVWVIGVTTGVAVYFAIMMPVYGWSVGVLEDYSRAIGLAIGQGIATAATGVLVMLKTPTTREFHFCTDAAR</sequence>
<organism evidence="2 3">
    <name type="scientific">Acrocarpospora macrocephala</name>
    <dbReference type="NCBI Taxonomy" id="150177"/>
    <lineage>
        <taxon>Bacteria</taxon>
        <taxon>Bacillati</taxon>
        <taxon>Actinomycetota</taxon>
        <taxon>Actinomycetes</taxon>
        <taxon>Streptosporangiales</taxon>
        <taxon>Streptosporangiaceae</taxon>
        <taxon>Acrocarpospora</taxon>
    </lineage>
</organism>
<feature type="transmembrane region" description="Helical" evidence="1">
    <location>
        <begin position="373"/>
        <end position="391"/>
    </location>
</feature>
<keyword evidence="1" id="KW-0812">Transmembrane</keyword>
<dbReference type="AlphaFoldDB" id="A0A5M3WM94"/>